<sequence length="436" mass="46397">MNIGKTTIALVIGLCFSLLISEDYTPLQKQEIGQKALHEMLQKIYSEAMAAKRAFLEAQSREDVISNFATTAPRSEFVVNADISDELAAGVESSTVYVSTDGQSTWQSATATLLGTPGYENTWQGTITTSDGGSSFSYLSGYVDSGALDFEFGTILVSGSPHNLNGNWPPGNSLYATLATDESGDASSSYDITSISGTYLGFDATDSEGNSYTDVERFYVKLSLNGNCCDEGGLFGPWYLYGIAIVNPESDSNDGSAGTAYAIGYGDGGFGQLTPGVLKITGDLTTGDIEGFEYLTTNISYNTSGNDMQATALMSYITGDSDWGAWPNSFNGFIVLGVTVEAALDGLDVAAEMLDQTDPGLFICNTTYQDGNITLSLSNPGFDSETNILSVTYSDGDGNLPWKRTVELCEIVTNNCNSPIDMIPDGHTYEEGVTFS</sequence>
<protein>
    <submittedName>
        <fullName evidence="1">Uncharacterized protein</fullName>
    </submittedName>
</protein>
<name>A0A382GQK8_9ZZZZ</name>
<evidence type="ECO:0000313" key="1">
    <source>
        <dbReference type="EMBL" id="SVB77269.1"/>
    </source>
</evidence>
<proteinExistence type="predicted"/>
<organism evidence="1">
    <name type="scientific">marine metagenome</name>
    <dbReference type="NCBI Taxonomy" id="408172"/>
    <lineage>
        <taxon>unclassified sequences</taxon>
        <taxon>metagenomes</taxon>
        <taxon>ecological metagenomes</taxon>
    </lineage>
</organism>
<gene>
    <name evidence="1" type="ORF">METZ01_LOCUS230123</name>
</gene>
<feature type="non-terminal residue" evidence="1">
    <location>
        <position position="436"/>
    </location>
</feature>
<reference evidence="1" key="1">
    <citation type="submission" date="2018-05" db="EMBL/GenBank/DDBJ databases">
        <authorList>
            <person name="Lanie J.A."/>
            <person name="Ng W.-L."/>
            <person name="Kazmierczak K.M."/>
            <person name="Andrzejewski T.M."/>
            <person name="Davidsen T.M."/>
            <person name="Wayne K.J."/>
            <person name="Tettelin H."/>
            <person name="Glass J.I."/>
            <person name="Rusch D."/>
            <person name="Podicherti R."/>
            <person name="Tsui H.-C.T."/>
            <person name="Winkler M.E."/>
        </authorList>
    </citation>
    <scope>NUCLEOTIDE SEQUENCE</scope>
</reference>
<accession>A0A382GQK8</accession>
<dbReference type="AlphaFoldDB" id="A0A382GQK8"/>
<dbReference type="EMBL" id="UINC01056803">
    <property type="protein sequence ID" value="SVB77269.1"/>
    <property type="molecule type" value="Genomic_DNA"/>
</dbReference>